<dbReference type="PANTHER" id="PTHR46796">
    <property type="entry name" value="HTH-TYPE TRANSCRIPTIONAL ACTIVATOR RHAS-RELATED"/>
    <property type="match status" value="1"/>
</dbReference>
<sequence>MNQPDRLAAALQRVRITARVFHAGGFCGTGAVLGERAGGHLHLLRGGRLGLESGHGQLIDVIGPAAILLPRAHRHHLTTHLDERGDADTVDLVCADIDLGGLRNPLEHGLPDVMVVPLDQAQPLAAVLELLFGEAAGQGCGRQVVLDRLAEVAIVHVLRHAIERADGRTGLLAGLAHPALSRALVRLHEQPSAAWTLERMADEAGMSRSVFAETFAGVVGMTPGLYLRNWRLQLARARLREGATLKQAARDVGYASHAALSRALSASVS</sequence>
<dbReference type="SMART" id="SM00342">
    <property type="entry name" value="HTH_ARAC"/>
    <property type="match status" value="1"/>
</dbReference>
<protein>
    <submittedName>
        <fullName evidence="5">AraC family transcriptional regulator</fullName>
    </submittedName>
</protein>
<dbReference type="Pfam" id="PF12833">
    <property type="entry name" value="HTH_18"/>
    <property type="match status" value="1"/>
</dbReference>
<dbReference type="InterPro" id="IPR032783">
    <property type="entry name" value="AraC_lig"/>
</dbReference>
<dbReference type="Pfam" id="PF12852">
    <property type="entry name" value="Cupin_6"/>
    <property type="match status" value="1"/>
</dbReference>
<dbReference type="Gene3D" id="1.10.10.60">
    <property type="entry name" value="Homeodomain-like"/>
    <property type="match status" value="1"/>
</dbReference>
<dbReference type="InterPro" id="IPR050204">
    <property type="entry name" value="AraC_XylS_family_regulators"/>
</dbReference>
<dbReference type="PANTHER" id="PTHR46796:SF13">
    <property type="entry name" value="HTH-TYPE TRANSCRIPTIONAL ACTIVATOR RHAS"/>
    <property type="match status" value="1"/>
</dbReference>
<name>A0A6L3AXQ9_AZOBR</name>
<proteinExistence type="predicted"/>
<evidence type="ECO:0000256" key="2">
    <source>
        <dbReference type="ARBA" id="ARBA00023125"/>
    </source>
</evidence>
<organism evidence="5 6">
    <name type="scientific">Azospirillum brasilense</name>
    <dbReference type="NCBI Taxonomy" id="192"/>
    <lineage>
        <taxon>Bacteria</taxon>
        <taxon>Pseudomonadati</taxon>
        <taxon>Pseudomonadota</taxon>
        <taxon>Alphaproteobacteria</taxon>
        <taxon>Rhodospirillales</taxon>
        <taxon>Azospirillaceae</taxon>
        <taxon>Azospirillum</taxon>
    </lineage>
</organism>
<dbReference type="EMBL" id="QOKV01000019">
    <property type="protein sequence ID" value="KAA0680550.1"/>
    <property type="molecule type" value="Genomic_DNA"/>
</dbReference>
<keyword evidence="2" id="KW-0238">DNA-binding</keyword>
<dbReference type="AlphaFoldDB" id="A0A6L3AXQ9"/>
<dbReference type="SUPFAM" id="SSF46689">
    <property type="entry name" value="Homeodomain-like"/>
    <property type="match status" value="1"/>
</dbReference>
<dbReference type="Proteomes" id="UP000476837">
    <property type="component" value="Unassembled WGS sequence"/>
</dbReference>
<evidence type="ECO:0000256" key="1">
    <source>
        <dbReference type="ARBA" id="ARBA00023015"/>
    </source>
</evidence>
<dbReference type="PROSITE" id="PS01124">
    <property type="entry name" value="HTH_ARAC_FAMILY_2"/>
    <property type="match status" value="1"/>
</dbReference>
<accession>A0A6L3AXQ9</accession>
<gene>
    <name evidence="5" type="ORF">DS837_24030</name>
</gene>
<dbReference type="GO" id="GO:0043565">
    <property type="term" value="F:sequence-specific DNA binding"/>
    <property type="evidence" value="ECO:0007669"/>
    <property type="project" value="InterPro"/>
</dbReference>
<evidence type="ECO:0000259" key="4">
    <source>
        <dbReference type="PROSITE" id="PS01124"/>
    </source>
</evidence>
<dbReference type="GO" id="GO:0003700">
    <property type="term" value="F:DNA-binding transcription factor activity"/>
    <property type="evidence" value="ECO:0007669"/>
    <property type="project" value="InterPro"/>
</dbReference>
<comment type="caution">
    <text evidence="5">The sequence shown here is derived from an EMBL/GenBank/DDBJ whole genome shotgun (WGS) entry which is preliminary data.</text>
</comment>
<evidence type="ECO:0000313" key="6">
    <source>
        <dbReference type="Proteomes" id="UP000476837"/>
    </source>
</evidence>
<dbReference type="InterPro" id="IPR018060">
    <property type="entry name" value="HTH_AraC"/>
</dbReference>
<dbReference type="RefSeq" id="WP_149167056.1">
    <property type="nucleotide sequence ID" value="NZ_QOKV01000019.1"/>
</dbReference>
<keyword evidence="1" id="KW-0805">Transcription regulation</keyword>
<reference evidence="5 6" key="1">
    <citation type="submission" date="2018-07" db="EMBL/GenBank/DDBJ databases">
        <title>Genome sequence of Roseomonas fauriae ATCC 49958.</title>
        <authorList>
            <person name="Sant'Anna F.H."/>
            <person name="Baldani J.I."/>
            <person name="Zilli J.E."/>
            <person name="Reis V.M."/>
            <person name="Hartmann A."/>
            <person name="Cruz L."/>
            <person name="de Souza E.M."/>
            <person name="de Oliveira Pedrosa F."/>
            <person name="Passaglia L.M.P."/>
        </authorList>
    </citation>
    <scope>NUCLEOTIDE SEQUENCE [LARGE SCALE GENOMIC DNA]</scope>
    <source>
        <strain evidence="5 6">ATCC 49958</strain>
    </source>
</reference>
<evidence type="ECO:0000313" key="5">
    <source>
        <dbReference type="EMBL" id="KAA0680550.1"/>
    </source>
</evidence>
<evidence type="ECO:0000256" key="3">
    <source>
        <dbReference type="ARBA" id="ARBA00023163"/>
    </source>
</evidence>
<dbReference type="InterPro" id="IPR009057">
    <property type="entry name" value="Homeodomain-like_sf"/>
</dbReference>
<keyword evidence="3" id="KW-0804">Transcription</keyword>
<feature type="domain" description="HTH araC/xylS-type" evidence="4">
    <location>
        <begin position="181"/>
        <end position="269"/>
    </location>
</feature>